<dbReference type="PROSITE" id="PS51257">
    <property type="entry name" value="PROKAR_LIPOPROTEIN"/>
    <property type="match status" value="1"/>
</dbReference>
<dbReference type="EMBL" id="LR796734">
    <property type="protein sequence ID" value="CAB4162522.1"/>
    <property type="molecule type" value="Genomic_DNA"/>
</dbReference>
<gene>
    <name evidence="1" type="ORF">UFOVP787_53</name>
</gene>
<accession>A0A6J5NUN0</accession>
<reference evidence="1" key="1">
    <citation type="submission" date="2020-04" db="EMBL/GenBank/DDBJ databases">
        <authorList>
            <person name="Chiriac C."/>
            <person name="Salcher M."/>
            <person name="Ghai R."/>
            <person name="Kavagutti S V."/>
        </authorList>
    </citation>
    <scope>NUCLEOTIDE SEQUENCE</scope>
</reference>
<organism evidence="1">
    <name type="scientific">uncultured Caudovirales phage</name>
    <dbReference type="NCBI Taxonomy" id="2100421"/>
    <lineage>
        <taxon>Viruses</taxon>
        <taxon>Duplodnaviria</taxon>
        <taxon>Heunggongvirae</taxon>
        <taxon>Uroviricota</taxon>
        <taxon>Caudoviricetes</taxon>
        <taxon>Peduoviridae</taxon>
        <taxon>Maltschvirus</taxon>
        <taxon>Maltschvirus maltsch</taxon>
    </lineage>
</organism>
<evidence type="ECO:0000313" key="1">
    <source>
        <dbReference type="EMBL" id="CAB4162522.1"/>
    </source>
</evidence>
<protein>
    <submittedName>
        <fullName evidence="1">Uncharacterized protein</fullName>
    </submittedName>
</protein>
<proteinExistence type="predicted"/>
<sequence>MKKYLILPLFLILAACNTPQVISSQKITVIIPDESLFNCPTLSSFPNPEKLTDVQVARLILELYKDNQICKNSLESIKAFLEEAKRKAEAEG</sequence>
<name>A0A6J5NUN0_9CAUD</name>